<evidence type="ECO:0000256" key="1">
    <source>
        <dbReference type="ARBA" id="ARBA00004123"/>
    </source>
</evidence>
<protein>
    <submittedName>
        <fullName evidence="6">Aste57867_9475 protein</fullName>
    </submittedName>
</protein>
<evidence type="ECO:0000256" key="4">
    <source>
        <dbReference type="SAM" id="MobiDB-lite"/>
    </source>
</evidence>
<keyword evidence="7" id="KW-1185">Reference proteome</keyword>
<evidence type="ECO:0000256" key="2">
    <source>
        <dbReference type="ARBA" id="ARBA00008044"/>
    </source>
</evidence>
<dbReference type="GO" id="GO:0003729">
    <property type="term" value="F:mRNA binding"/>
    <property type="evidence" value="ECO:0007669"/>
    <property type="project" value="TreeGrafter"/>
</dbReference>
<evidence type="ECO:0000256" key="3">
    <source>
        <dbReference type="ARBA" id="ARBA00023242"/>
    </source>
</evidence>
<dbReference type="EMBL" id="CAADRA010005164">
    <property type="protein sequence ID" value="VFT86354.1"/>
    <property type="molecule type" value="Genomic_DNA"/>
</dbReference>
<evidence type="ECO:0000313" key="5">
    <source>
        <dbReference type="EMBL" id="KAF0699995.1"/>
    </source>
</evidence>
<name>A0A485KNC0_9STRA</name>
<dbReference type="GO" id="GO:0006406">
    <property type="term" value="P:mRNA export from nucleus"/>
    <property type="evidence" value="ECO:0007669"/>
    <property type="project" value="TreeGrafter"/>
</dbReference>
<dbReference type="GO" id="GO:0000445">
    <property type="term" value="C:THO complex part of transcription export complex"/>
    <property type="evidence" value="ECO:0007669"/>
    <property type="project" value="TreeGrafter"/>
</dbReference>
<reference evidence="6 7" key="1">
    <citation type="submission" date="2019-03" db="EMBL/GenBank/DDBJ databases">
        <authorList>
            <person name="Gaulin E."/>
            <person name="Dumas B."/>
        </authorList>
    </citation>
    <scope>NUCLEOTIDE SEQUENCE [LARGE SCALE GENOMIC DNA]</scope>
    <source>
        <strain evidence="6">CBS 568.67</strain>
    </source>
</reference>
<comment type="similarity">
    <text evidence="2">Belongs to the THOC5 family.</text>
</comment>
<comment type="subcellular location">
    <subcellularLocation>
        <location evidence="1">Nucleus</location>
    </subcellularLocation>
</comment>
<keyword evidence="3" id="KW-0539">Nucleus</keyword>
<sequence>MTGSKPLDQLDAACKGFRDTLPRLIRQVDDNASMSKDVVKALCLLKNIKQSTRETFLDAEVYRRRVAEQKDLVESHHLKLQNLLYEKDHLMREIKRCRGFPTKEMDKIEFRGDPLPVTVDADRHAQHLKRLDDELESRQAMLQHQKDLKAEIAQVDEAVQEKRALLDGVPAEVAAIEQATLPLQSLLSVPLSATFERQEEAKQLPAPLYILYCELEAYMEIHGGMSLSIGQAKGLLSKSKSRKAVQPEEPPAAKRQKTTTATTLSRSPSPANAATPPSIAADSTESTYTPAPHTLVVELHLVDTKTKVIFTYLPHLKVVVVETPRYPHMLRNLFGEDSGIRHPNVATLYAFEVDDGLEMDVDFPADARARPYLWAQWICGFHYGKRSELATRPEPSIRQVMARLHQRYTAHHILQQQLDALKEKRIAVHASASKTWAAAAVTTKLDSWIKVSRDDKLFAEAHDGYVYYRAMLYHDAGRVAVWVEISPAYPKEAPRIVCQNEKESAALPTAAQLKDMDVEVNAFAMDLVTDDTAGWLLPHQLRKLQMCLDTVNTLGTAKASEYAFGKKR</sequence>
<evidence type="ECO:0000313" key="7">
    <source>
        <dbReference type="Proteomes" id="UP000332933"/>
    </source>
</evidence>
<proteinExistence type="inferred from homology"/>
<dbReference type="EMBL" id="VJMH01005143">
    <property type="protein sequence ID" value="KAF0699995.1"/>
    <property type="molecule type" value="Genomic_DNA"/>
</dbReference>
<feature type="compositionally biased region" description="Low complexity" evidence="4">
    <location>
        <begin position="258"/>
        <end position="281"/>
    </location>
</feature>
<dbReference type="OrthoDB" id="20582at2759"/>
<dbReference type="PANTHER" id="PTHR13375:SF3">
    <property type="entry name" value="THO COMPLEX SUBUNIT 5 HOMOLOG"/>
    <property type="match status" value="1"/>
</dbReference>
<dbReference type="PANTHER" id="PTHR13375">
    <property type="entry name" value="FMS INTERACTING PROTEIN"/>
    <property type="match status" value="1"/>
</dbReference>
<reference evidence="5" key="2">
    <citation type="submission" date="2019-06" db="EMBL/GenBank/DDBJ databases">
        <title>Genomics analysis of Aphanomyces spp. identifies a new class of oomycete effector associated with host adaptation.</title>
        <authorList>
            <person name="Gaulin E."/>
        </authorList>
    </citation>
    <scope>NUCLEOTIDE SEQUENCE</scope>
    <source>
        <strain evidence="5">CBS 578.67</strain>
    </source>
</reference>
<evidence type="ECO:0000313" key="6">
    <source>
        <dbReference type="EMBL" id="VFT86354.1"/>
    </source>
</evidence>
<dbReference type="AlphaFoldDB" id="A0A485KNC0"/>
<organism evidence="6 7">
    <name type="scientific">Aphanomyces stellatus</name>
    <dbReference type="NCBI Taxonomy" id="120398"/>
    <lineage>
        <taxon>Eukaryota</taxon>
        <taxon>Sar</taxon>
        <taxon>Stramenopiles</taxon>
        <taxon>Oomycota</taxon>
        <taxon>Saprolegniomycetes</taxon>
        <taxon>Saprolegniales</taxon>
        <taxon>Verrucalvaceae</taxon>
        <taxon>Aphanomyces</taxon>
    </lineage>
</organism>
<dbReference type="Pfam" id="PF09766">
    <property type="entry name" value="FmiP_Thoc5"/>
    <property type="match status" value="1"/>
</dbReference>
<dbReference type="InterPro" id="IPR019163">
    <property type="entry name" value="THO_Thoc5"/>
</dbReference>
<dbReference type="Proteomes" id="UP000332933">
    <property type="component" value="Unassembled WGS sequence"/>
</dbReference>
<gene>
    <name evidence="6" type="primary">Aste57867_9475</name>
    <name evidence="5" type="ORF">As57867_009438</name>
    <name evidence="6" type="ORF">ASTE57867_9475</name>
</gene>
<accession>A0A485KNC0</accession>
<feature type="region of interest" description="Disordered" evidence="4">
    <location>
        <begin position="238"/>
        <end position="287"/>
    </location>
</feature>